<comment type="caution">
    <text evidence="2">The sequence shown here is derived from an EMBL/GenBank/DDBJ whole genome shotgun (WGS) entry which is preliminary data.</text>
</comment>
<sequence>MVEMMRIGHGIDDACTVAAAVVSEIAVVDNADGPSKSQSGQTVKSAAALPGVFSLQADVSLVSHTIRPLLAPNAPLHPGGGPCPYSSSIEQCPTTDSTAIMQFLSQRTSFTSLDFEDDVIRYFGSTESPEYIPELAEDFRQRDDVLASPLMFPKQWSTLDDDYDVADSDDSYNRFDGQLGGLCRTSKQSQKDSKTTDRTHANKNDESPGLEITHTFLPCSIQIENASGIAASSSSSCHPHTFRKIYGGYWFVRIGLSAHLFIRMTPLHWRESTSLYTRENGVRSSEQLDMRISMFPCMDKTLQGFKTPFYASDATVFHGF</sequence>
<organism evidence="2 3">
    <name type="scientific">Elysia crispata</name>
    <name type="common">lettuce slug</name>
    <dbReference type="NCBI Taxonomy" id="231223"/>
    <lineage>
        <taxon>Eukaryota</taxon>
        <taxon>Metazoa</taxon>
        <taxon>Spiralia</taxon>
        <taxon>Lophotrochozoa</taxon>
        <taxon>Mollusca</taxon>
        <taxon>Gastropoda</taxon>
        <taxon>Heterobranchia</taxon>
        <taxon>Euthyneura</taxon>
        <taxon>Panpulmonata</taxon>
        <taxon>Sacoglossa</taxon>
        <taxon>Placobranchoidea</taxon>
        <taxon>Plakobranchidae</taxon>
        <taxon>Elysia</taxon>
    </lineage>
</organism>
<dbReference type="EMBL" id="JAWDGP010003892">
    <property type="protein sequence ID" value="KAK3769633.1"/>
    <property type="molecule type" value="Genomic_DNA"/>
</dbReference>
<gene>
    <name evidence="2" type="ORF">RRG08_004885</name>
</gene>
<evidence type="ECO:0000313" key="3">
    <source>
        <dbReference type="Proteomes" id="UP001283361"/>
    </source>
</evidence>
<proteinExistence type="predicted"/>
<feature type="compositionally biased region" description="Basic and acidic residues" evidence="1">
    <location>
        <begin position="189"/>
        <end position="206"/>
    </location>
</feature>
<evidence type="ECO:0000256" key="1">
    <source>
        <dbReference type="SAM" id="MobiDB-lite"/>
    </source>
</evidence>
<dbReference type="AlphaFoldDB" id="A0AAE1DHH2"/>
<protein>
    <submittedName>
        <fullName evidence="2">Uncharacterized protein</fullName>
    </submittedName>
</protein>
<accession>A0AAE1DHH2</accession>
<evidence type="ECO:0000313" key="2">
    <source>
        <dbReference type="EMBL" id="KAK3769633.1"/>
    </source>
</evidence>
<name>A0AAE1DHH2_9GAST</name>
<reference evidence="2" key="1">
    <citation type="journal article" date="2023" name="G3 (Bethesda)">
        <title>A reference genome for the long-term kleptoplast-retaining sea slug Elysia crispata morphotype clarki.</title>
        <authorList>
            <person name="Eastman K.E."/>
            <person name="Pendleton A.L."/>
            <person name="Shaikh M.A."/>
            <person name="Suttiyut T."/>
            <person name="Ogas R."/>
            <person name="Tomko P."/>
            <person name="Gavelis G."/>
            <person name="Widhalm J.R."/>
            <person name="Wisecaver J.H."/>
        </authorList>
    </citation>
    <scope>NUCLEOTIDE SEQUENCE</scope>
    <source>
        <strain evidence="2">ECLA1</strain>
    </source>
</reference>
<dbReference type="Proteomes" id="UP001283361">
    <property type="component" value="Unassembled WGS sequence"/>
</dbReference>
<keyword evidence="3" id="KW-1185">Reference proteome</keyword>
<feature type="region of interest" description="Disordered" evidence="1">
    <location>
        <begin position="183"/>
        <end position="209"/>
    </location>
</feature>